<gene>
    <name evidence="2" type="ORF">A2127_01755</name>
</gene>
<dbReference type="InterPro" id="IPR002477">
    <property type="entry name" value="Peptidoglycan-bd-like"/>
</dbReference>
<accession>A0A1F6BM51</accession>
<comment type="caution">
    <text evidence="2">The sequence shown here is derived from an EMBL/GenBank/DDBJ whole genome shotgun (WGS) entry which is preliminary data.</text>
</comment>
<reference evidence="2 3" key="1">
    <citation type="journal article" date="2016" name="Nat. Commun.">
        <title>Thousands of microbial genomes shed light on interconnected biogeochemical processes in an aquifer system.</title>
        <authorList>
            <person name="Anantharaman K."/>
            <person name="Brown C.T."/>
            <person name="Hug L.A."/>
            <person name="Sharon I."/>
            <person name="Castelle C.J."/>
            <person name="Probst A.J."/>
            <person name="Thomas B.C."/>
            <person name="Singh A."/>
            <person name="Wilkins M.J."/>
            <person name="Karaoz U."/>
            <person name="Brodie E.L."/>
            <person name="Williams K.H."/>
            <person name="Hubbard S.S."/>
            <person name="Banfield J.F."/>
        </authorList>
    </citation>
    <scope>NUCLEOTIDE SEQUENCE [LARGE SCALE GENOMIC DNA]</scope>
</reference>
<dbReference type="InterPro" id="IPR036365">
    <property type="entry name" value="PGBD-like_sf"/>
</dbReference>
<proteinExistence type="predicted"/>
<organism evidence="2 3">
    <name type="scientific">Candidatus Jorgensenbacteria bacterium GWC1_48_12</name>
    <dbReference type="NCBI Taxonomy" id="1798469"/>
    <lineage>
        <taxon>Bacteria</taxon>
        <taxon>Candidatus Joergenseniibacteriota</taxon>
    </lineage>
</organism>
<dbReference type="InterPro" id="IPR036366">
    <property type="entry name" value="PGBDSf"/>
</dbReference>
<protein>
    <recommendedName>
        <fullName evidence="1">Peptidoglycan binding-like domain-containing protein</fullName>
    </recommendedName>
</protein>
<dbReference type="Gene3D" id="1.10.101.10">
    <property type="entry name" value="PGBD-like superfamily/PGBD"/>
    <property type="match status" value="1"/>
</dbReference>
<dbReference type="SUPFAM" id="SSF47090">
    <property type="entry name" value="PGBD-like"/>
    <property type="match status" value="1"/>
</dbReference>
<dbReference type="Proteomes" id="UP000179324">
    <property type="component" value="Unassembled WGS sequence"/>
</dbReference>
<evidence type="ECO:0000313" key="2">
    <source>
        <dbReference type="EMBL" id="OGG38004.1"/>
    </source>
</evidence>
<name>A0A1F6BM51_9BACT</name>
<sequence length="1134" mass="115907">MIQSFGADAATIANVQSALSGGGTVSGGTTGATACSFTKDLTLGSTGDDVKCLQQYLNAAGYPVASTGVGSAGSESTYFGTLTQSALAKWQAAMSVSPTAGYFGSLSRAKYASVAGTTGTGGTTTVPGVSVPATGLAVSVASGNPVGTTIPKGGTGVTYLKFNIAGTGTVQTIVVKRTGAGATTDFSSVYLYEGGTRLTSGRSVNSSSHEVTFTSLALAVSGVRTFSVVADMSATAAAADNNAFQVTSVTADGSVTVSGLPLAGNEMAISGASAGSVTLTKTGSLANPNIGQLAAHVSQFRITAASENVSVSRISLFSGGTTSKSNLSNFVLKEYATGNTLATATGVNAKDLVVFELATPYQILRGENKSFNVYADIGGGAKRTETIKLYIDETTDVFAIGQQYGQGVTVTRTAFDSDAADHHELTLQGATVTITFNGPNTGDIRKNGKDLSLFDFNLASANNIEIRNLRFTITASTTVNGPDDLKVVDVDSGLTVAGPKDDASGAVVFTDVFNVNAGQSRHLRVTADTDTNYVGTDTLRAQLTAFGASDIKNLDNNQFLTVASEVSPSGTVSGNTLTVKAPTLNVGLSGTPVSDVFIKGTPAVPFLGLSLQAIADDIKVTTIKLTSSGSSSTTPTDKDELTAIKLYDGTTQVGTVKSLTGTADNYNATFDNLTLLIPKGTTKVITAKVDVSSAATAGNAYSLLVADVASATAGVDIIAVDSEGNEPGYQVNGTTTGAAGDSVNGADTVQITVRGGGTMDIATAPDDSETKAGIILAGSSNVVLAKFNFTANNEALTVKKLRFDMDTNTASDATASELADEITKIYLFEGTTVVGSATGYPFTTTADDNISIEGLAWLVPKDTTKTLTVKADLSTVANGADTGSEAYVNLQKVGFQADGSATSITAFNVATPLTNGYVASGKQKVVYKTKPTVSRTDVASSLLNAPTDLEVARFTIAADAKEQIGWAAIGIEMTLLNASFSDVAFAVRDITNGLDLTVTTQAPNTTVLDLTADTAKSAILILSAPEQISAGSSRTYAIKISATAAQFGTSGETETLTSRLVLHNDSTTANLANAATFSFGAGARVDATLNSADNAFVWTDFSLSGAEDADADWANGVYIDTFPSTPTWNLTRTN</sequence>
<feature type="domain" description="Peptidoglycan binding-like" evidence="1">
    <location>
        <begin position="46"/>
        <end position="99"/>
    </location>
</feature>
<evidence type="ECO:0000259" key="1">
    <source>
        <dbReference type="Pfam" id="PF01471"/>
    </source>
</evidence>
<evidence type="ECO:0000313" key="3">
    <source>
        <dbReference type="Proteomes" id="UP000179324"/>
    </source>
</evidence>
<dbReference type="AlphaFoldDB" id="A0A1F6BM51"/>
<dbReference type="EMBL" id="MFKI01000036">
    <property type="protein sequence ID" value="OGG38004.1"/>
    <property type="molecule type" value="Genomic_DNA"/>
</dbReference>
<dbReference type="Pfam" id="PF01471">
    <property type="entry name" value="PG_binding_1"/>
    <property type="match status" value="1"/>
</dbReference>